<keyword evidence="2" id="KW-0472">Membrane</keyword>
<feature type="domain" description="DUF4349" evidence="4">
    <location>
        <begin position="83"/>
        <end position="296"/>
    </location>
</feature>
<evidence type="ECO:0000313" key="5">
    <source>
        <dbReference type="EMBL" id="NKE05448.1"/>
    </source>
</evidence>
<comment type="caution">
    <text evidence="5">The sequence shown here is derived from an EMBL/GenBank/DDBJ whole genome shotgun (WGS) entry which is preliminary data.</text>
</comment>
<keyword evidence="3" id="KW-0732">Signal</keyword>
<keyword evidence="2" id="KW-0812">Transmembrane</keyword>
<evidence type="ECO:0000259" key="4">
    <source>
        <dbReference type="Pfam" id="PF14257"/>
    </source>
</evidence>
<sequence>MFKKIGFMLILFVLLLAGCSGGMSQDDSSKMSSEGDMNSSADMENASDDIAFSESEEDNAVAGEKSKAEQKADLEANESADQRMVIYNAEMDIRVENFEKARNLLEQKAKAYKGYIVQSDSNRFDGEQQSGTMTFRIPQEHFNAFLNDAEGLSVQVNHRAVSGQDVTEEYVDLESRLKSKKAVEARLLDFMQQAQKTDDLLKISSDLADVQEQIEQIAGRKKFLENQTALSTVTITLQENEVTVPKIENDSLNTWQKIKKQFADNINILLSAGSWIIVFLIGNFPILLIVGAVVAGGIYFLRKKASRGQNNNVDSNS</sequence>
<evidence type="ECO:0000256" key="2">
    <source>
        <dbReference type="SAM" id="Phobius"/>
    </source>
</evidence>
<evidence type="ECO:0000256" key="1">
    <source>
        <dbReference type="SAM" id="MobiDB-lite"/>
    </source>
</evidence>
<evidence type="ECO:0000256" key="3">
    <source>
        <dbReference type="SAM" id="SignalP"/>
    </source>
</evidence>
<feature type="compositionally biased region" description="Polar residues" evidence="1">
    <location>
        <begin position="24"/>
        <end position="42"/>
    </location>
</feature>
<feature type="region of interest" description="Disordered" evidence="1">
    <location>
        <begin position="24"/>
        <end position="43"/>
    </location>
</feature>
<accession>A0A846T912</accession>
<dbReference type="Proteomes" id="UP000587942">
    <property type="component" value="Unassembled WGS sequence"/>
</dbReference>
<dbReference type="EMBL" id="JAAVUM010000004">
    <property type="protein sequence ID" value="NKE05448.1"/>
    <property type="molecule type" value="Genomic_DNA"/>
</dbReference>
<dbReference type="RefSeq" id="WP_167831895.1">
    <property type="nucleotide sequence ID" value="NZ_JAAVUM010000004.1"/>
</dbReference>
<proteinExistence type="predicted"/>
<protein>
    <submittedName>
        <fullName evidence="5">DUF4349 domain-containing protein</fullName>
    </submittedName>
</protein>
<dbReference type="PROSITE" id="PS51257">
    <property type="entry name" value="PROKAR_LIPOPROTEIN"/>
    <property type="match status" value="1"/>
</dbReference>
<feature type="transmembrane region" description="Helical" evidence="2">
    <location>
        <begin position="275"/>
        <end position="301"/>
    </location>
</feature>
<organism evidence="5 6">
    <name type="scientific">Mesobacillus selenatarsenatis</name>
    <dbReference type="NCBI Taxonomy" id="388741"/>
    <lineage>
        <taxon>Bacteria</taxon>
        <taxon>Bacillati</taxon>
        <taxon>Bacillota</taxon>
        <taxon>Bacilli</taxon>
        <taxon>Bacillales</taxon>
        <taxon>Bacillaceae</taxon>
        <taxon>Mesobacillus</taxon>
    </lineage>
</organism>
<reference evidence="5 6" key="1">
    <citation type="submission" date="2020-03" db="EMBL/GenBank/DDBJ databases">
        <authorList>
            <person name="Sun Q."/>
        </authorList>
    </citation>
    <scope>NUCLEOTIDE SEQUENCE [LARGE SCALE GENOMIC DNA]</scope>
    <source>
        <strain evidence="5 6">KACC 21451</strain>
    </source>
</reference>
<keyword evidence="2" id="KW-1133">Transmembrane helix</keyword>
<evidence type="ECO:0000313" key="6">
    <source>
        <dbReference type="Proteomes" id="UP000587942"/>
    </source>
</evidence>
<gene>
    <name evidence="5" type="ORF">GWK17_08145</name>
</gene>
<name>A0A846T912_9BACI</name>
<feature type="chain" id="PRO_5039532500" evidence="3">
    <location>
        <begin position="25"/>
        <end position="317"/>
    </location>
</feature>
<dbReference type="AlphaFoldDB" id="A0A846T912"/>
<feature type="region of interest" description="Disordered" evidence="1">
    <location>
        <begin position="54"/>
        <end position="75"/>
    </location>
</feature>
<dbReference type="Pfam" id="PF14257">
    <property type="entry name" value="DUF4349"/>
    <property type="match status" value="1"/>
</dbReference>
<dbReference type="InterPro" id="IPR025645">
    <property type="entry name" value="DUF4349"/>
</dbReference>
<feature type="compositionally biased region" description="Basic and acidic residues" evidence="1">
    <location>
        <begin position="64"/>
        <end position="74"/>
    </location>
</feature>
<feature type="signal peptide" evidence="3">
    <location>
        <begin position="1"/>
        <end position="24"/>
    </location>
</feature>